<accession>A0A4Z2F8D2</accession>
<evidence type="ECO:0000313" key="3">
    <source>
        <dbReference type="Proteomes" id="UP000314294"/>
    </source>
</evidence>
<evidence type="ECO:0000313" key="2">
    <source>
        <dbReference type="EMBL" id="TNN37133.1"/>
    </source>
</evidence>
<dbReference type="AlphaFoldDB" id="A0A4Z2F8D2"/>
<comment type="caution">
    <text evidence="2">The sequence shown here is derived from an EMBL/GenBank/DDBJ whole genome shotgun (WGS) entry which is preliminary data.</text>
</comment>
<protein>
    <submittedName>
        <fullName evidence="2">Uncharacterized protein</fullName>
    </submittedName>
</protein>
<keyword evidence="3" id="KW-1185">Reference proteome</keyword>
<feature type="region of interest" description="Disordered" evidence="1">
    <location>
        <begin position="62"/>
        <end position="92"/>
    </location>
</feature>
<feature type="compositionally biased region" description="Basic and acidic residues" evidence="1">
    <location>
        <begin position="79"/>
        <end position="92"/>
    </location>
</feature>
<dbReference type="EMBL" id="SRLO01001528">
    <property type="protein sequence ID" value="TNN37133.1"/>
    <property type="molecule type" value="Genomic_DNA"/>
</dbReference>
<sequence length="92" mass="10285">MQVFTNWIPVATRISNPHGHSDSSRRLKPEEAVVKAVVTASETQLNWLRGTLLCLSLVRKTERTKRGKSGRAGKKKKRTEVAVDEKEKGGDE</sequence>
<organism evidence="2 3">
    <name type="scientific">Liparis tanakae</name>
    <name type="common">Tanaka's snailfish</name>
    <dbReference type="NCBI Taxonomy" id="230148"/>
    <lineage>
        <taxon>Eukaryota</taxon>
        <taxon>Metazoa</taxon>
        <taxon>Chordata</taxon>
        <taxon>Craniata</taxon>
        <taxon>Vertebrata</taxon>
        <taxon>Euteleostomi</taxon>
        <taxon>Actinopterygii</taxon>
        <taxon>Neopterygii</taxon>
        <taxon>Teleostei</taxon>
        <taxon>Neoteleostei</taxon>
        <taxon>Acanthomorphata</taxon>
        <taxon>Eupercaria</taxon>
        <taxon>Perciformes</taxon>
        <taxon>Cottioidei</taxon>
        <taxon>Cottales</taxon>
        <taxon>Liparidae</taxon>
        <taxon>Liparis</taxon>
    </lineage>
</organism>
<gene>
    <name evidence="2" type="ORF">EYF80_052695</name>
</gene>
<reference evidence="2 3" key="1">
    <citation type="submission" date="2019-03" db="EMBL/GenBank/DDBJ databases">
        <title>First draft genome of Liparis tanakae, snailfish: a comprehensive survey of snailfish specific genes.</title>
        <authorList>
            <person name="Kim W."/>
            <person name="Song I."/>
            <person name="Jeong J.-H."/>
            <person name="Kim D."/>
            <person name="Kim S."/>
            <person name="Ryu S."/>
            <person name="Song J.Y."/>
            <person name="Lee S.K."/>
        </authorList>
    </citation>
    <scope>NUCLEOTIDE SEQUENCE [LARGE SCALE GENOMIC DNA]</scope>
    <source>
        <tissue evidence="2">Muscle</tissue>
    </source>
</reference>
<name>A0A4Z2F8D2_9TELE</name>
<feature type="compositionally biased region" description="Basic residues" evidence="1">
    <location>
        <begin position="62"/>
        <end position="78"/>
    </location>
</feature>
<evidence type="ECO:0000256" key="1">
    <source>
        <dbReference type="SAM" id="MobiDB-lite"/>
    </source>
</evidence>
<dbReference type="Proteomes" id="UP000314294">
    <property type="component" value="Unassembled WGS sequence"/>
</dbReference>
<proteinExistence type="predicted"/>